<evidence type="ECO:0000256" key="6">
    <source>
        <dbReference type="SAM" id="MobiDB-lite"/>
    </source>
</evidence>
<proteinExistence type="predicted"/>
<keyword evidence="2" id="KW-1003">Cell membrane</keyword>
<feature type="domain" description="PDGLE" evidence="8">
    <location>
        <begin position="30"/>
        <end position="118"/>
    </location>
</feature>
<dbReference type="RefSeq" id="WP_203007378.1">
    <property type="nucleotide sequence ID" value="NZ_JADWYU010000168.1"/>
</dbReference>
<evidence type="ECO:0000313" key="10">
    <source>
        <dbReference type="Proteomes" id="UP000604475"/>
    </source>
</evidence>
<dbReference type="Proteomes" id="UP000604475">
    <property type="component" value="Unassembled WGS sequence"/>
</dbReference>
<gene>
    <name evidence="9" type="ORF">I7412_04765</name>
</gene>
<accession>A0A937R9S0</accession>
<keyword evidence="4 7" id="KW-1133">Transmembrane helix</keyword>
<feature type="transmembrane region" description="Helical" evidence="7">
    <location>
        <begin position="93"/>
        <end position="117"/>
    </location>
</feature>
<dbReference type="Pfam" id="PF13190">
    <property type="entry name" value="PDGLE"/>
    <property type="match status" value="1"/>
</dbReference>
<dbReference type="GO" id="GO:0005886">
    <property type="term" value="C:plasma membrane"/>
    <property type="evidence" value="ECO:0007669"/>
    <property type="project" value="UniProtKB-SubCell"/>
</dbReference>
<organism evidence="9 10">
    <name type="scientific">Frankia nepalensis</name>
    <dbReference type="NCBI Taxonomy" id="1836974"/>
    <lineage>
        <taxon>Bacteria</taxon>
        <taxon>Bacillati</taxon>
        <taxon>Actinomycetota</taxon>
        <taxon>Actinomycetes</taxon>
        <taxon>Frankiales</taxon>
        <taxon>Frankiaceae</taxon>
        <taxon>Frankia</taxon>
    </lineage>
</organism>
<comment type="subcellular location">
    <subcellularLocation>
        <location evidence="1">Cell membrane</location>
    </subcellularLocation>
</comment>
<evidence type="ECO:0000256" key="2">
    <source>
        <dbReference type="ARBA" id="ARBA00022475"/>
    </source>
</evidence>
<dbReference type="InterPro" id="IPR025937">
    <property type="entry name" value="PDGLE_dom"/>
</dbReference>
<dbReference type="EMBL" id="JAEACQ010000137">
    <property type="protein sequence ID" value="MBL7626495.1"/>
    <property type="molecule type" value="Genomic_DNA"/>
</dbReference>
<feature type="compositionally biased region" description="Low complexity" evidence="6">
    <location>
        <begin position="11"/>
        <end position="20"/>
    </location>
</feature>
<evidence type="ECO:0000313" key="9">
    <source>
        <dbReference type="EMBL" id="MBL7626495.1"/>
    </source>
</evidence>
<feature type="transmembrane region" description="Helical" evidence="7">
    <location>
        <begin position="30"/>
        <end position="50"/>
    </location>
</feature>
<evidence type="ECO:0000256" key="4">
    <source>
        <dbReference type="ARBA" id="ARBA00022989"/>
    </source>
</evidence>
<keyword evidence="5 7" id="KW-0472">Membrane</keyword>
<keyword evidence="3 7" id="KW-0812">Transmembrane</keyword>
<name>A0A937R9S0_9ACTN</name>
<feature type="region of interest" description="Disordered" evidence="6">
    <location>
        <begin position="1"/>
        <end position="20"/>
    </location>
</feature>
<evidence type="ECO:0000259" key="8">
    <source>
        <dbReference type="Pfam" id="PF13190"/>
    </source>
</evidence>
<reference evidence="9" key="1">
    <citation type="submission" date="2020-12" db="EMBL/GenBank/DDBJ databases">
        <title>Genomic characterization of non-nitrogen-fixing Frankia strains.</title>
        <authorList>
            <person name="Carlos-Shanley C."/>
            <person name="Guerra T."/>
            <person name="Hahn D."/>
        </authorList>
    </citation>
    <scope>NUCLEOTIDE SEQUENCE</scope>
    <source>
        <strain evidence="9">CN6</strain>
    </source>
</reference>
<evidence type="ECO:0000256" key="7">
    <source>
        <dbReference type="SAM" id="Phobius"/>
    </source>
</evidence>
<keyword evidence="10" id="KW-1185">Reference proteome</keyword>
<sequence length="127" mass="12886">MTDVTTPLPPDGAADAAGPAGRPAGRSNRLFLVAGLFVALVLAAFVSGFASSSPDGLEKVAEDQGFLEQGRDHAFADWPIADYAVSGIGNERVAGGLAGVIGVTITFVVGGALVLAVTRLRPRPNRG</sequence>
<evidence type="ECO:0000256" key="1">
    <source>
        <dbReference type="ARBA" id="ARBA00004236"/>
    </source>
</evidence>
<evidence type="ECO:0000256" key="3">
    <source>
        <dbReference type="ARBA" id="ARBA00022692"/>
    </source>
</evidence>
<protein>
    <submittedName>
        <fullName evidence="9">PDGLE domain-containing protein</fullName>
    </submittedName>
</protein>
<comment type="caution">
    <text evidence="9">The sequence shown here is derived from an EMBL/GenBank/DDBJ whole genome shotgun (WGS) entry which is preliminary data.</text>
</comment>
<dbReference type="AlphaFoldDB" id="A0A937R9S0"/>
<evidence type="ECO:0000256" key="5">
    <source>
        <dbReference type="ARBA" id="ARBA00023136"/>
    </source>
</evidence>